<feature type="compositionally biased region" description="Basic residues" evidence="1">
    <location>
        <begin position="1"/>
        <end position="11"/>
    </location>
</feature>
<accession>A0AAV9S134</accession>
<dbReference type="Proteomes" id="UP001311232">
    <property type="component" value="Unassembled WGS sequence"/>
</dbReference>
<feature type="region of interest" description="Disordered" evidence="1">
    <location>
        <begin position="82"/>
        <end position="135"/>
    </location>
</feature>
<name>A0AAV9S134_9TELE</name>
<sequence length="135" mass="15272">MAAPRSKRHREIPRAPNPLTKHHITSQAKPRSQSPHSTKEGIPHPAPPQTNPPGTSNLWAHICPLQLELKRIMGRRIRYNPAWRDNPRETKRKGCSLEPGLFPTAHSWSNTSPKNIDHPPGNHNKLIRAIDKPTN</sequence>
<feature type="non-terminal residue" evidence="2">
    <location>
        <position position="135"/>
    </location>
</feature>
<evidence type="ECO:0000256" key="1">
    <source>
        <dbReference type="SAM" id="MobiDB-lite"/>
    </source>
</evidence>
<dbReference type="AlphaFoldDB" id="A0AAV9S134"/>
<dbReference type="EMBL" id="JAHHUM010001044">
    <property type="protein sequence ID" value="KAK5614938.1"/>
    <property type="molecule type" value="Genomic_DNA"/>
</dbReference>
<evidence type="ECO:0000313" key="3">
    <source>
        <dbReference type="Proteomes" id="UP001311232"/>
    </source>
</evidence>
<feature type="compositionally biased region" description="Polar residues" evidence="1">
    <location>
        <begin position="25"/>
        <end position="36"/>
    </location>
</feature>
<proteinExistence type="predicted"/>
<organism evidence="2 3">
    <name type="scientific">Crenichthys baileyi</name>
    <name type="common">White River springfish</name>
    <dbReference type="NCBI Taxonomy" id="28760"/>
    <lineage>
        <taxon>Eukaryota</taxon>
        <taxon>Metazoa</taxon>
        <taxon>Chordata</taxon>
        <taxon>Craniata</taxon>
        <taxon>Vertebrata</taxon>
        <taxon>Euteleostomi</taxon>
        <taxon>Actinopterygii</taxon>
        <taxon>Neopterygii</taxon>
        <taxon>Teleostei</taxon>
        <taxon>Neoteleostei</taxon>
        <taxon>Acanthomorphata</taxon>
        <taxon>Ovalentaria</taxon>
        <taxon>Atherinomorphae</taxon>
        <taxon>Cyprinodontiformes</taxon>
        <taxon>Goodeidae</taxon>
        <taxon>Crenichthys</taxon>
    </lineage>
</organism>
<evidence type="ECO:0000313" key="2">
    <source>
        <dbReference type="EMBL" id="KAK5614938.1"/>
    </source>
</evidence>
<gene>
    <name evidence="2" type="ORF">CRENBAI_008959</name>
</gene>
<comment type="caution">
    <text evidence="2">The sequence shown here is derived from an EMBL/GenBank/DDBJ whole genome shotgun (WGS) entry which is preliminary data.</text>
</comment>
<keyword evidence="3" id="KW-1185">Reference proteome</keyword>
<feature type="region of interest" description="Disordered" evidence="1">
    <location>
        <begin position="1"/>
        <end position="58"/>
    </location>
</feature>
<reference evidence="2 3" key="1">
    <citation type="submission" date="2021-06" db="EMBL/GenBank/DDBJ databases">
        <authorList>
            <person name="Palmer J.M."/>
        </authorList>
    </citation>
    <scope>NUCLEOTIDE SEQUENCE [LARGE SCALE GENOMIC DNA]</scope>
    <source>
        <strain evidence="2 3">MEX-2019</strain>
        <tissue evidence="2">Muscle</tissue>
    </source>
</reference>
<protein>
    <submittedName>
        <fullName evidence="2">Uncharacterized protein</fullName>
    </submittedName>
</protein>